<name>A0A4D9EBB3_9SAUR</name>
<dbReference type="Proteomes" id="UP000297703">
    <property type="component" value="Unassembled WGS sequence"/>
</dbReference>
<proteinExistence type="predicted"/>
<keyword evidence="2" id="KW-1185">Reference proteome</keyword>
<organism evidence="1 2">
    <name type="scientific">Platysternon megacephalum</name>
    <name type="common">big-headed turtle</name>
    <dbReference type="NCBI Taxonomy" id="55544"/>
    <lineage>
        <taxon>Eukaryota</taxon>
        <taxon>Metazoa</taxon>
        <taxon>Chordata</taxon>
        <taxon>Craniata</taxon>
        <taxon>Vertebrata</taxon>
        <taxon>Euteleostomi</taxon>
        <taxon>Archelosauria</taxon>
        <taxon>Testudinata</taxon>
        <taxon>Testudines</taxon>
        <taxon>Cryptodira</taxon>
        <taxon>Durocryptodira</taxon>
        <taxon>Testudinoidea</taxon>
        <taxon>Platysternidae</taxon>
        <taxon>Platysternon</taxon>
    </lineage>
</organism>
<dbReference type="EMBL" id="QXTE01000067">
    <property type="protein sequence ID" value="TFK08601.1"/>
    <property type="molecule type" value="Genomic_DNA"/>
</dbReference>
<sequence>MDIWATFLKEPACLSCLYLATGQEETIPECCVVARMFAQSLPDRKAFDLKGLGQILLFLNVSTIHPSAEPVQPAPPISICDIAWNITATNKKELEPQQQPLREVGDPGSYLLPVPARCGAVKDTHAQCYGSEVCSQGASASA</sequence>
<accession>A0A4D9EBB3</accession>
<dbReference type="AlphaFoldDB" id="A0A4D9EBB3"/>
<gene>
    <name evidence="1" type="ORF">DR999_PMT08491</name>
</gene>
<comment type="caution">
    <text evidence="1">The sequence shown here is derived from an EMBL/GenBank/DDBJ whole genome shotgun (WGS) entry which is preliminary data.</text>
</comment>
<evidence type="ECO:0000313" key="2">
    <source>
        <dbReference type="Proteomes" id="UP000297703"/>
    </source>
</evidence>
<evidence type="ECO:0000313" key="1">
    <source>
        <dbReference type="EMBL" id="TFK08601.1"/>
    </source>
</evidence>
<protein>
    <submittedName>
        <fullName evidence="1">Cell surface A33 antigen</fullName>
    </submittedName>
</protein>
<reference evidence="1 2" key="1">
    <citation type="submission" date="2019-04" db="EMBL/GenBank/DDBJ databases">
        <title>Draft genome of the big-headed turtle Platysternon megacephalum.</title>
        <authorList>
            <person name="Gong S."/>
        </authorList>
    </citation>
    <scope>NUCLEOTIDE SEQUENCE [LARGE SCALE GENOMIC DNA]</scope>
    <source>
        <strain evidence="1">DO16091913</strain>
        <tissue evidence="1">Muscle</tissue>
    </source>
</reference>
<reference evidence="1 2" key="2">
    <citation type="submission" date="2019-04" db="EMBL/GenBank/DDBJ databases">
        <title>The genome sequence of big-headed turtle.</title>
        <authorList>
            <person name="Gong S."/>
        </authorList>
    </citation>
    <scope>NUCLEOTIDE SEQUENCE [LARGE SCALE GENOMIC DNA]</scope>
    <source>
        <strain evidence="1">DO16091913</strain>
        <tissue evidence="1">Muscle</tissue>
    </source>
</reference>